<dbReference type="AlphaFoldDB" id="A0AAP2AL65"/>
<dbReference type="RefSeq" id="WP_175278746.1">
    <property type="nucleotide sequence ID" value="NZ_LWTY01000008.1"/>
</dbReference>
<comment type="caution">
    <text evidence="1">The sequence shown here is derived from an EMBL/GenBank/DDBJ whole genome shotgun (WGS) entry which is preliminary data.</text>
</comment>
<protein>
    <submittedName>
        <fullName evidence="1">Uncharacterized protein</fullName>
    </submittedName>
</protein>
<proteinExistence type="predicted"/>
<name>A0AAP2AL65_RHOHA</name>
<organism evidence="1 2">
    <name type="scientific">Rhodococcus hoagii</name>
    <name type="common">Corynebacterium equii</name>
    <dbReference type="NCBI Taxonomy" id="43767"/>
    <lineage>
        <taxon>Bacteria</taxon>
        <taxon>Bacillati</taxon>
        <taxon>Actinomycetota</taxon>
        <taxon>Actinomycetes</taxon>
        <taxon>Mycobacteriales</taxon>
        <taxon>Nocardiaceae</taxon>
        <taxon>Prescottella</taxon>
    </lineage>
</organism>
<reference evidence="1" key="1">
    <citation type="submission" date="2019-11" db="EMBL/GenBank/DDBJ databases">
        <title>Spread of Macrolides and rifampicin resistant Rhodococcus equi in clinical isolates in the USA.</title>
        <authorList>
            <person name="Alvarez-Narvaez S."/>
            <person name="Huber L."/>
            <person name="Cohen N.D."/>
            <person name="Slovis N."/>
            <person name="Greiter M."/>
            <person name="Giguere S."/>
            <person name="Hart K."/>
        </authorList>
    </citation>
    <scope>NUCLEOTIDE SEQUENCE</scope>
    <source>
        <strain evidence="1">Lh_38</strain>
    </source>
</reference>
<dbReference type="EMBL" id="WUXD01000002">
    <property type="protein sequence ID" value="MBM4626674.1"/>
    <property type="molecule type" value="Genomic_DNA"/>
</dbReference>
<dbReference type="Proteomes" id="UP000738270">
    <property type="component" value="Unassembled WGS sequence"/>
</dbReference>
<gene>
    <name evidence="1" type="ORF">GS453_07270</name>
</gene>
<sequence length="55" mass="6004">MSDGIRAIHCSFCGAELLFSTLQIESLLCVPPCPRCTEATWLDRDGAPVIWPGII</sequence>
<evidence type="ECO:0000313" key="2">
    <source>
        <dbReference type="Proteomes" id="UP000738270"/>
    </source>
</evidence>
<evidence type="ECO:0000313" key="1">
    <source>
        <dbReference type="EMBL" id="MBM4626674.1"/>
    </source>
</evidence>
<accession>A0AAP2AL65</accession>